<dbReference type="InterPro" id="IPR053167">
    <property type="entry name" value="Spore_coat_component"/>
</dbReference>
<keyword evidence="4" id="KW-1185">Reference proteome</keyword>
<dbReference type="Pfam" id="PF05229">
    <property type="entry name" value="SCPU"/>
    <property type="match status" value="1"/>
</dbReference>
<evidence type="ECO:0000256" key="1">
    <source>
        <dbReference type="SAM" id="SignalP"/>
    </source>
</evidence>
<accession>A0A6G9RI16</accession>
<dbReference type="PANTHER" id="PTHR37089">
    <property type="entry name" value="PROTEIN U-RELATED"/>
    <property type="match status" value="1"/>
</dbReference>
<dbReference type="EMBL" id="CP050321">
    <property type="protein sequence ID" value="QIR25431.1"/>
    <property type="molecule type" value="Genomic_DNA"/>
</dbReference>
<dbReference type="AlphaFoldDB" id="A0A6G9RI16"/>
<name>A0A6G9RI16_9ENTR</name>
<feature type="domain" description="Spore coat protein U/FanG" evidence="2">
    <location>
        <begin position="25"/>
        <end position="162"/>
    </location>
</feature>
<keyword evidence="3" id="KW-0946">Virion</keyword>
<dbReference type="KEGG" id="kgn:GY169_00870"/>
<proteinExistence type="predicted"/>
<protein>
    <submittedName>
        <fullName evidence="3">Spore coat protein U domain-containing protein</fullName>
    </submittedName>
</protein>
<reference evidence="3 4" key="1">
    <citation type="submission" date="2020-02" db="EMBL/GenBank/DDBJ databases">
        <title>Whole genome PO2S7.</title>
        <authorList>
            <person name="Singha K.M."/>
        </authorList>
    </citation>
    <scope>NUCLEOTIDE SEQUENCE [LARGE SCALE GENOMIC DNA]</scope>
    <source>
        <strain evidence="3 4">PO2S7</strain>
    </source>
</reference>
<evidence type="ECO:0000313" key="4">
    <source>
        <dbReference type="Proteomes" id="UP000503580"/>
    </source>
</evidence>
<dbReference type="SMART" id="SM00972">
    <property type="entry name" value="SCPU"/>
    <property type="match status" value="1"/>
</dbReference>
<sequence>MNTPIKFILFSLVSAFISGAHADTATSTFQVQITITKSCSVTSGSPINFGSVAASSPSVTRNTTISVNCSQLTPYTVGLAPSNSNTLGSGLMSGTASGNTDKVPYQLAKDTAGAIWGNVTSGGTSNVVSGSGNGAAQPFTVYAIVSNANFTPDVYSDTVTVTVTY</sequence>
<organism evidence="3 4">
    <name type="scientific">Kluyvera genomosp. 3</name>
    <dbReference type="NCBI Taxonomy" id="2774055"/>
    <lineage>
        <taxon>Bacteria</taxon>
        <taxon>Pseudomonadati</taxon>
        <taxon>Pseudomonadota</taxon>
        <taxon>Gammaproteobacteria</taxon>
        <taxon>Enterobacterales</taxon>
        <taxon>Enterobacteriaceae</taxon>
        <taxon>Kluyvera</taxon>
    </lineage>
</organism>
<dbReference type="Proteomes" id="UP000503580">
    <property type="component" value="Chromosome"/>
</dbReference>
<evidence type="ECO:0000313" key="3">
    <source>
        <dbReference type="EMBL" id="QIR25431.1"/>
    </source>
</evidence>
<feature type="chain" id="PRO_5026234392" evidence="1">
    <location>
        <begin position="23"/>
        <end position="165"/>
    </location>
</feature>
<dbReference type="InterPro" id="IPR007893">
    <property type="entry name" value="Spore_coat_U/FanG"/>
</dbReference>
<dbReference type="RefSeq" id="WP_167574782.1">
    <property type="nucleotide sequence ID" value="NZ_CP050321.1"/>
</dbReference>
<feature type="signal peptide" evidence="1">
    <location>
        <begin position="1"/>
        <end position="22"/>
    </location>
</feature>
<gene>
    <name evidence="3" type="ORF">GY169_00870</name>
</gene>
<keyword evidence="1" id="KW-0732">Signal</keyword>
<keyword evidence="3" id="KW-0167">Capsid protein</keyword>
<evidence type="ECO:0000259" key="2">
    <source>
        <dbReference type="Pfam" id="PF05229"/>
    </source>
</evidence>